<feature type="chain" id="PRO_5042991070" description="Secreted protein" evidence="1">
    <location>
        <begin position="20"/>
        <end position="70"/>
    </location>
</feature>
<comment type="caution">
    <text evidence="2">The sequence shown here is derived from an EMBL/GenBank/DDBJ whole genome shotgun (WGS) entry which is preliminary data.</text>
</comment>
<reference evidence="2 3" key="1">
    <citation type="submission" date="2024-01" db="EMBL/GenBank/DDBJ databases">
        <title>The genomes of 5 underutilized Papilionoideae crops provide insights into root nodulation and disease resistanc.</title>
        <authorList>
            <person name="Yuan L."/>
        </authorList>
    </citation>
    <scope>NUCLEOTIDE SEQUENCE [LARGE SCALE GENOMIC DNA]</scope>
    <source>
        <strain evidence="2">ZHUSHIDOU_FW_LH</strain>
        <tissue evidence="2">Leaf</tissue>
    </source>
</reference>
<accession>A0AAN9EM64</accession>
<sequence length="70" mass="7799">MVWIIFYVICIFQGPFIAAAAVVTHDGVNSVPLLLFISETKTLLCAVITAEWYLESPFECVDFAANYLPL</sequence>
<organism evidence="2 3">
    <name type="scientific">Crotalaria pallida</name>
    <name type="common">Smooth rattlebox</name>
    <name type="synonym">Crotalaria striata</name>
    <dbReference type="NCBI Taxonomy" id="3830"/>
    <lineage>
        <taxon>Eukaryota</taxon>
        <taxon>Viridiplantae</taxon>
        <taxon>Streptophyta</taxon>
        <taxon>Embryophyta</taxon>
        <taxon>Tracheophyta</taxon>
        <taxon>Spermatophyta</taxon>
        <taxon>Magnoliopsida</taxon>
        <taxon>eudicotyledons</taxon>
        <taxon>Gunneridae</taxon>
        <taxon>Pentapetalae</taxon>
        <taxon>rosids</taxon>
        <taxon>fabids</taxon>
        <taxon>Fabales</taxon>
        <taxon>Fabaceae</taxon>
        <taxon>Papilionoideae</taxon>
        <taxon>50 kb inversion clade</taxon>
        <taxon>genistoids sensu lato</taxon>
        <taxon>core genistoids</taxon>
        <taxon>Crotalarieae</taxon>
        <taxon>Crotalaria</taxon>
    </lineage>
</organism>
<protein>
    <recommendedName>
        <fullName evidence="4">Secreted protein</fullName>
    </recommendedName>
</protein>
<proteinExistence type="predicted"/>
<evidence type="ECO:0000256" key="1">
    <source>
        <dbReference type="SAM" id="SignalP"/>
    </source>
</evidence>
<name>A0AAN9EM64_CROPI</name>
<keyword evidence="3" id="KW-1185">Reference proteome</keyword>
<feature type="signal peptide" evidence="1">
    <location>
        <begin position="1"/>
        <end position="19"/>
    </location>
</feature>
<dbReference type="AlphaFoldDB" id="A0AAN9EM64"/>
<evidence type="ECO:0000313" key="2">
    <source>
        <dbReference type="EMBL" id="KAK7259684.1"/>
    </source>
</evidence>
<keyword evidence="1" id="KW-0732">Signal</keyword>
<evidence type="ECO:0000313" key="3">
    <source>
        <dbReference type="Proteomes" id="UP001372338"/>
    </source>
</evidence>
<dbReference type="EMBL" id="JAYWIO010000005">
    <property type="protein sequence ID" value="KAK7259684.1"/>
    <property type="molecule type" value="Genomic_DNA"/>
</dbReference>
<dbReference type="Proteomes" id="UP001372338">
    <property type="component" value="Unassembled WGS sequence"/>
</dbReference>
<gene>
    <name evidence="2" type="ORF">RIF29_25297</name>
</gene>
<evidence type="ECO:0008006" key="4">
    <source>
        <dbReference type="Google" id="ProtNLM"/>
    </source>
</evidence>